<accession>A0ABU0JQ89</accession>
<protein>
    <recommendedName>
        <fullName evidence="7">Flagellar protein FliT</fullName>
    </recommendedName>
</protein>
<evidence type="ECO:0000256" key="7">
    <source>
        <dbReference type="ARBA" id="ARBA00093797"/>
    </source>
</evidence>
<keyword evidence="4" id="KW-0143">Chaperone</keyword>
<reference evidence="8 9" key="1">
    <citation type="submission" date="2023-07" db="EMBL/GenBank/DDBJ databases">
        <title>Genomic Encyclopedia of Type Strains, Phase IV (KMG-IV): sequencing the most valuable type-strain genomes for metagenomic binning, comparative biology and taxonomic classification.</title>
        <authorList>
            <person name="Goeker M."/>
        </authorList>
    </citation>
    <scope>NUCLEOTIDE SEQUENCE [LARGE SCALE GENOMIC DNA]</scope>
    <source>
        <strain evidence="8 9">DSM 1400</strain>
    </source>
</reference>
<dbReference type="InterPro" id="IPR008622">
    <property type="entry name" value="FliT"/>
</dbReference>
<name>A0ABU0JQ89_HATLI</name>
<evidence type="ECO:0000256" key="2">
    <source>
        <dbReference type="ARBA" id="ARBA00022490"/>
    </source>
</evidence>
<comment type="similarity">
    <text evidence="6">Belongs to the bacillales FliT family.</text>
</comment>
<evidence type="ECO:0000256" key="5">
    <source>
        <dbReference type="ARBA" id="ARBA00093765"/>
    </source>
</evidence>
<keyword evidence="2" id="KW-0963">Cytoplasm</keyword>
<gene>
    <name evidence="8" type="ORF">QOZ93_000975</name>
</gene>
<evidence type="ECO:0000256" key="6">
    <source>
        <dbReference type="ARBA" id="ARBA00093785"/>
    </source>
</evidence>
<evidence type="ECO:0000256" key="1">
    <source>
        <dbReference type="ARBA" id="ARBA00004514"/>
    </source>
</evidence>
<comment type="subcellular location">
    <subcellularLocation>
        <location evidence="1">Cytoplasm</location>
        <location evidence="1">Cytosol</location>
    </subcellularLocation>
</comment>
<keyword evidence="8" id="KW-0282">Flagellum</keyword>
<evidence type="ECO:0000313" key="8">
    <source>
        <dbReference type="EMBL" id="MDQ0479235.1"/>
    </source>
</evidence>
<evidence type="ECO:0000313" key="9">
    <source>
        <dbReference type="Proteomes" id="UP001224418"/>
    </source>
</evidence>
<keyword evidence="8" id="KW-0969">Cilium</keyword>
<comment type="caution">
    <text evidence="8">The sequence shown here is derived from an EMBL/GenBank/DDBJ whole genome shotgun (WGS) entry which is preliminary data.</text>
</comment>
<dbReference type="Pfam" id="PF05400">
    <property type="entry name" value="FliT"/>
    <property type="match status" value="1"/>
</dbReference>
<evidence type="ECO:0000256" key="4">
    <source>
        <dbReference type="ARBA" id="ARBA00023186"/>
    </source>
</evidence>
<keyword evidence="3" id="KW-1005">Bacterial flagellum biogenesis</keyword>
<dbReference type="EMBL" id="JAUSWN010000006">
    <property type="protein sequence ID" value="MDQ0479235.1"/>
    <property type="molecule type" value="Genomic_DNA"/>
</dbReference>
<keyword evidence="8" id="KW-0966">Cell projection</keyword>
<dbReference type="Proteomes" id="UP001224418">
    <property type="component" value="Unassembled WGS sequence"/>
</dbReference>
<keyword evidence="9" id="KW-1185">Reference proteome</keyword>
<proteinExistence type="inferred from homology"/>
<organism evidence="8 9">
    <name type="scientific">Hathewaya limosa</name>
    <name type="common">Clostridium limosum</name>
    <dbReference type="NCBI Taxonomy" id="1536"/>
    <lineage>
        <taxon>Bacteria</taxon>
        <taxon>Bacillati</taxon>
        <taxon>Bacillota</taxon>
        <taxon>Clostridia</taxon>
        <taxon>Eubacteriales</taxon>
        <taxon>Clostridiaceae</taxon>
        <taxon>Hathewaya</taxon>
    </lineage>
</organism>
<evidence type="ECO:0000256" key="3">
    <source>
        <dbReference type="ARBA" id="ARBA00022795"/>
    </source>
</evidence>
<sequence length="113" mass="13362">MPKLEQILRYFIEVTKNSIRALEQGDLENAELHIKKREEIIEELKLLEYTKGEFQKIVSNLELVQLDKKLENLLKENIGDVKEQLREFNASKEARNNYNKFAGRTPTFINQKI</sequence>
<dbReference type="RefSeq" id="WP_307355326.1">
    <property type="nucleotide sequence ID" value="NZ_BAAACJ010000012.1"/>
</dbReference>
<comment type="function">
    <text evidence="5">May act as an export chaperone for the filament capping protein FliD.</text>
</comment>